<name>K1QUR1_MAGGI</name>
<sequence>MPYKPQSTKSHTNQCCNIFASQGFSVHFAPHKLCSPFMRSKVDRKPLASQDSAAKNHFSDRVSGWFLIREGIIQRFKNGRSSDSSRVFYDAVTTQRHLFSPQWDILEHLRTPSDGAHFEHAQNARCGSAF</sequence>
<gene>
    <name evidence="1" type="ORF">CGI_10013680</name>
</gene>
<organism evidence="1">
    <name type="scientific">Magallana gigas</name>
    <name type="common">Pacific oyster</name>
    <name type="synonym">Crassostrea gigas</name>
    <dbReference type="NCBI Taxonomy" id="29159"/>
    <lineage>
        <taxon>Eukaryota</taxon>
        <taxon>Metazoa</taxon>
        <taxon>Spiralia</taxon>
        <taxon>Lophotrochozoa</taxon>
        <taxon>Mollusca</taxon>
        <taxon>Bivalvia</taxon>
        <taxon>Autobranchia</taxon>
        <taxon>Pteriomorphia</taxon>
        <taxon>Ostreida</taxon>
        <taxon>Ostreoidea</taxon>
        <taxon>Ostreidae</taxon>
        <taxon>Magallana</taxon>
    </lineage>
</organism>
<protein>
    <submittedName>
        <fullName evidence="1">Uncharacterized protein</fullName>
    </submittedName>
</protein>
<dbReference type="EMBL" id="JH817273">
    <property type="protein sequence ID" value="EKC25311.1"/>
    <property type="molecule type" value="Genomic_DNA"/>
</dbReference>
<dbReference type="HOGENOM" id="CLU_1940119_0_0_1"/>
<proteinExistence type="predicted"/>
<reference evidence="1" key="1">
    <citation type="journal article" date="2012" name="Nature">
        <title>The oyster genome reveals stress adaptation and complexity of shell formation.</title>
        <authorList>
            <person name="Zhang G."/>
            <person name="Fang X."/>
            <person name="Guo X."/>
            <person name="Li L."/>
            <person name="Luo R."/>
            <person name="Xu F."/>
            <person name="Yang P."/>
            <person name="Zhang L."/>
            <person name="Wang X."/>
            <person name="Qi H."/>
            <person name="Xiong Z."/>
            <person name="Que H."/>
            <person name="Xie Y."/>
            <person name="Holland P.W."/>
            <person name="Paps J."/>
            <person name="Zhu Y."/>
            <person name="Wu F."/>
            <person name="Chen Y."/>
            <person name="Wang J."/>
            <person name="Peng C."/>
            <person name="Meng J."/>
            <person name="Yang L."/>
            <person name="Liu J."/>
            <person name="Wen B."/>
            <person name="Zhang N."/>
            <person name="Huang Z."/>
            <person name="Zhu Q."/>
            <person name="Feng Y."/>
            <person name="Mount A."/>
            <person name="Hedgecock D."/>
            <person name="Xu Z."/>
            <person name="Liu Y."/>
            <person name="Domazet-Loso T."/>
            <person name="Du Y."/>
            <person name="Sun X."/>
            <person name="Zhang S."/>
            <person name="Liu B."/>
            <person name="Cheng P."/>
            <person name="Jiang X."/>
            <person name="Li J."/>
            <person name="Fan D."/>
            <person name="Wang W."/>
            <person name="Fu W."/>
            <person name="Wang T."/>
            <person name="Wang B."/>
            <person name="Zhang J."/>
            <person name="Peng Z."/>
            <person name="Li Y."/>
            <person name="Li N."/>
            <person name="Wang J."/>
            <person name="Chen M."/>
            <person name="He Y."/>
            <person name="Tan F."/>
            <person name="Song X."/>
            <person name="Zheng Q."/>
            <person name="Huang R."/>
            <person name="Yang H."/>
            <person name="Du X."/>
            <person name="Chen L."/>
            <person name="Yang M."/>
            <person name="Gaffney P.M."/>
            <person name="Wang S."/>
            <person name="Luo L."/>
            <person name="She Z."/>
            <person name="Ming Y."/>
            <person name="Huang W."/>
            <person name="Zhang S."/>
            <person name="Huang B."/>
            <person name="Zhang Y."/>
            <person name="Qu T."/>
            <person name="Ni P."/>
            <person name="Miao G."/>
            <person name="Wang J."/>
            <person name="Wang Q."/>
            <person name="Steinberg C.E."/>
            <person name="Wang H."/>
            <person name="Li N."/>
            <person name="Qian L."/>
            <person name="Zhang G."/>
            <person name="Li Y."/>
            <person name="Yang H."/>
            <person name="Liu X."/>
            <person name="Wang J."/>
            <person name="Yin Y."/>
            <person name="Wang J."/>
        </authorList>
    </citation>
    <scope>NUCLEOTIDE SEQUENCE [LARGE SCALE GENOMIC DNA]</scope>
    <source>
        <strain evidence="1">05x7-T-G4-1.051#20</strain>
    </source>
</reference>
<dbReference type="AlphaFoldDB" id="K1QUR1"/>
<dbReference type="InParanoid" id="K1QUR1"/>
<accession>K1QUR1</accession>
<evidence type="ECO:0000313" key="1">
    <source>
        <dbReference type="EMBL" id="EKC25311.1"/>
    </source>
</evidence>